<evidence type="ECO:0000313" key="2">
    <source>
        <dbReference type="Proteomes" id="UP000001075"/>
    </source>
</evidence>
<dbReference type="AlphaFoldDB" id="G3IHV1"/>
<organism evidence="1 2">
    <name type="scientific">Cricetulus griseus</name>
    <name type="common">Chinese hamster</name>
    <name type="synonym">Cricetulus barabensis griseus</name>
    <dbReference type="NCBI Taxonomy" id="10029"/>
    <lineage>
        <taxon>Eukaryota</taxon>
        <taxon>Metazoa</taxon>
        <taxon>Chordata</taxon>
        <taxon>Craniata</taxon>
        <taxon>Vertebrata</taxon>
        <taxon>Euteleostomi</taxon>
        <taxon>Mammalia</taxon>
        <taxon>Eutheria</taxon>
        <taxon>Euarchontoglires</taxon>
        <taxon>Glires</taxon>
        <taxon>Rodentia</taxon>
        <taxon>Myomorpha</taxon>
        <taxon>Muroidea</taxon>
        <taxon>Cricetidae</taxon>
        <taxon>Cricetinae</taxon>
        <taxon>Cricetulus</taxon>
    </lineage>
</organism>
<name>G3IHV1_CRIGR</name>
<reference evidence="2" key="1">
    <citation type="journal article" date="2011" name="Nat. Biotechnol.">
        <title>The genomic sequence of the Chinese hamster ovary (CHO)-K1 cell line.</title>
        <authorList>
            <person name="Xu X."/>
            <person name="Nagarajan H."/>
            <person name="Lewis N.E."/>
            <person name="Pan S."/>
            <person name="Cai Z."/>
            <person name="Liu X."/>
            <person name="Chen W."/>
            <person name="Xie M."/>
            <person name="Wang W."/>
            <person name="Hammond S."/>
            <person name="Andersen M.R."/>
            <person name="Neff N."/>
            <person name="Passarelli B."/>
            <person name="Koh W."/>
            <person name="Fan H.C."/>
            <person name="Wang J."/>
            <person name="Gui Y."/>
            <person name="Lee K.H."/>
            <person name="Betenbaugh M.J."/>
            <person name="Quake S.R."/>
            <person name="Famili I."/>
            <person name="Palsson B.O."/>
            <person name="Wang J."/>
        </authorList>
    </citation>
    <scope>NUCLEOTIDE SEQUENCE [LARGE SCALE GENOMIC DNA]</scope>
    <source>
        <strain evidence="2">CHO K1 cell line</strain>
    </source>
</reference>
<gene>
    <name evidence="1" type="ORF">I79_023407</name>
</gene>
<evidence type="ECO:0000313" key="1">
    <source>
        <dbReference type="EMBL" id="EGW09453.1"/>
    </source>
</evidence>
<sequence>MTKCHFNSKGKFEFLFSVAHASPNKASHLEPAQRWTFKRPHLRNPWQTLLGSYTLFTSKQKCQNHHEV</sequence>
<protein>
    <submittedName>
        <fullName evidence="1">Uncharacterized protein</fullName>
    </submittedName>
</protein>
<proteinExistence type="predicted"/>
<dbReference type="EMBL" id="JH002870">
    <property type="protein sequence ID" value="EGW09453.1"/>
    <property type="molecule type" value="Genomic_DNA"/>
</dbReference>
<dbReference type="InParanoid" id="G3IHV1"/>
<dbReference type="Proteomes" id="UP000001075">
    <property type="component" value="Unassembled WGS sequence"/>
</dbReference>
<accession>G3IHV1</accession>